<dbReference type="EMBL" id="CM047582">
    <property type="protein sequence ID" value="KAI9915636.1"/>
    <property type="molecule type" value="Genomic_DNA"/>
</dbReference>
<comment type="caution">
    <text evidence="1">The sequence shown here is derived from an EMBL/GenBank/DDBJ whole genome shotgun (WGS) entry which is preliminary data.</text>
</comment>
<organism evidence="1 2">
    <name type="scientific">Peronosclerospora sorghi</name>
    <dbReference type="NCBI Taxonomy" id="230839"/>
    <lineage>
        <taxon>Eukaryota</taxon>
        <taxon>Sar</taxon>
        <taxon>Stramenopiles</taxon>
        <taxon>Oomycota</taxon>
        <taxon>Peronosporomycetes</taxon>
        <taxon>Peronosporales</taxon>
        <taxon>Peronosporaceae</taxon>
        <taxon>Peronosclerospora</taxon>
    </lineage>
</organism>
<accession>A0ACC0WD64</accession>
<gene>
    <name evidence="1" type="ORF">PsorP6_007673</name>
</gene>
<keyword evidence="2" id="KW-1185">Reference proteome</keyword>
<proteinExistence type="predicted"/>
<dbReference type="Proteomes" id="UP001163321">
    <property type="component" value="Chromosome 3"/>
</dbReference>
<protein>
    <submittedName>
        <fullName evidence="1">Uncharacterized protein</fullName>
    </submittedName>
</protein>
<evidence type="ECO:0000313" key="2">
    <source>
        <dbReference type="Proteomes" id="UP001163321"/>
    </source>
</evidence>
<reference evidence="1 2" key="1">
    <citation type="journal article" date="2022" name="bioRxiv">
        <title>The genome of the oomycete Peronosclerospora sorghi, a cosmopolitan pathogen of maize and sorghum, is inflated with dispersed pseudogenes.</title>
        <authorList>
            <person name="Fletcher K."/>
            <person name="Martin F."/>
            <person name="Isakeit T."/>
            <person name="Cavanaugh K."/>
            <person name="Magill C."/>
            <person name="Michelmore R."/>
        </authorList>
    </citation>
    <scope>NUCLEOTIDE SEQUENCE [LARGE SCALE GENOMIC DNA]</scope>
    <source>
        <strain evidence="1">P6</strain>
    </source>
</reference>
<name>A0ACC0WD64_9STRA</name>
<sequence>MDEQNAHLENQHPNKWEEYNQSSKEERELFFNGHPFKSTMHAHFAGTQTALHFSVNQDIVDVHIGEMLFDTDAYEEVASSRERALAAFVELSASADEMEDSNGEDQTHRYGIKACCLVI</sequence>
<evidence type="ECO:0000313" key="1">
    <source>
        <dbReference type="EMBL" id="KAI9915636.1"/>
    </source>
</evidence>